<organism evidence="1 2">
    <name type="scientific">Morus notabilis</name>
    <dbReference type="NCBI Taxonomy" id="981085"/>
    <lineage>
        <taxon>Eukaryota</taxon>
        <taxon>Viridiplantae</taxon>
        <taxon>Streptophyta</taxon>
        <taxon>Embryophyta</taxon>
        <taxon>Tracheophyta</taxon>
        <taxon>Spermatophyta</taxon>
        <taxon>Magnoliopsida</taxon>
        <taxon>eudicotyledons</taxon>
        <taxon>Gunneridae</taxon>
        <taxon>Pentapetalae</taxon>
        <taxon>rosids</taxon>
        <taxon>fabids</taxon>
        <taxon>Rosales</taxon>
        <taxon>Moraceae</taxon>
        <taxon>Moreae</taxon>
        <taxon>Morus</taxon>
    </lineage>
</organism>
<keyword evidence="2" id="KW-1185">Reference proteome</keyword>
<gene>
    <name evidence="1" type="ORF">L484_025106</name>
</gene>
<evidence type="ECO:0000313" key="1">
    <source>
        <dbReference type="EMBL" id="EXB80253.1"/>
    </source>
</evidence>
<dbReference type="Proteomes" id="UP000030645">
    <property type="component" value="Unassembled WGS sequence"/>
</dbReference>
<dbReference type="AlphaFoldDB" id="W9RAL4"/>
<accession>W9RAL4</accession>
<sequence length="79" mass="8341">MTECPNDVARVTLGIVRRARVLGGATTLGGMVPIRACLLCCLSGGDGGEAMFLSMGRWCADAQNSFLFGDFNLSWAVDP</sequence>
<name>W9RAL4_9ROSA</name>
<protein>
    <submittedName>
        <fullName evidence="1">Uncharacterized protein</fullName>
    </submittedName>
</protein>
<proteinExistence type="predicted"/>
<dbReference type="EMBL" id="KE344806">
    <property type="protein sequence ID" value="EXB80253.1"/>
    <property type="molecule type" value="Genomic_DNA"/>
</dbReference>
<reference evidence="2" key="1">
    <citation type="submission" date="2013-01" db="EMBL/GenBank/DDBJ databases">
        <title>Draft Genome Sequence of a Mulberry Tree, Morus notabilis C.K. Schneid.</title>
        <authorList>
            <person name="He N."/>
            <person name="Zhao S."/>
        </authorList>
    </citation>
    <scope>NUCLEOTIDE SEQUENCE</scope>
</reference>
<evidence type="ECO:0000313" key="2">
    <source>
        <dbReference type="Proteomes" id="UP000030645"/>
    </source>
</evidence>